<dbReference type="AlphaFoldDB" id="A0A5D0NTT2"/>
<evidence type="ECO:0000256" key="16">
    <source>
        <dbReference type="SAM" id="Coils"/>
    </source>
</evidence>
<dbReference type="EMBL" id="VSFG01000001">
    <property type="protein sequence ID" value="TYB47755.1"/>
    <property type="molecule type" value="Genomic_DNA"/>
</dbReference>
<gene>
    <name evidence="14" type="primary">atpF</name>
    <name evidence="17" type="ORF">FXF69_00380</name>
</gene>
<keyword evidence="3 14" id="KW-0813">Transport</keyword>
<comment type="function">
    <text evidence="14">Component of the F(0) channel, it forms part of the peripheral stalk, linking F(1) to F(0).</text>
</comment>
<keyword evidence="11 14" id="KW-0066">ATP synthesis</keyword>
<dbReference type="CDD" id="cd06503">
    <property type="entry name" value="ATP-synt_Fo_b"/>
    <property type="match status" value="1"/>
</dbReference>
<dbReference type="STRING" id="1220554.GCA_001552135_07385"/>
<dbReference type="RefSeq" id="WP_067903190.1">
    <property type="nucleotide sequence ID" value="NZ_VSFG01000001.1"/>
</dbReference>
<comment type="similarity">
    <text evidence="2 14 15">Belongs to the ATPase B chain family.</text>
</comment>
<evidence type="ECO:0000313" key="18">
    <source>
        <dbReference type="Proteomes" id="UP000323380"/>
    </source>
</evidence>
<evidence type="ECO:0000256" key="14">
    <source>
        <dbReference type="HAMAP-Rule" id="MF_01398"/>
    </source>
</evidence>
<evidence type="ECO:0000256" key="13">
    <source>
        <dbReference type="ARBA" id="ARBA00025830"/>
    </source>
</evidence>
<evidence type="ECO:0000256" key="9">
    <source>
        <dbReference type="ARBA" id="ARBA00023065"/>
    </source>
</evidence>
<protein>
    <recommendedName>
        <fullName evidence="14">ATP synthase subunit b</fullName>
    </recommendedName>
    <alternativeName>
        <fullName evidence="14">ATP synthase F(0) sector subunit b</fullName>
    </alternativeName>
    <alternativeName>
        <fullName evidence="14">ATPase subunit I</fullName>
    </alternativeName>
    <alternativeName>
        <fullName evidence="14">F-type ATPase subunit b</fullName>
        <shortName evidence="14">F-ATPase subunit b</shortName>
    </alternativeName>
</protein>
<feature type="coiled-coil region" evidence="16">
    <location>
        <begin position="56"/>
        <end position="138"/>
    </location>
</feature>
<sequence>MIEAASVLAAENNNPLLPHPFELVVGIFSFLVVLIVVGRILVPRLQQTLEERTQAIEGGLERAEQAQKEAQQVLDQYKAQQKAAAVEASNERRKAEEQGAQIIAQAKEQAQAEARRIVENAKAQIEAERQQALQSLRAEIGALSVELAGRVVGESLEDSARQSRVVDRFLEELEERARTQEQITS</sequence>
<evidence type="ECO:0000313" key="17">
    <source>
        <dbReference type="EMBL" id="TYB47755.1"/>
    </source>
</evidence>
<keyword evidence="9 14" id="KW-0406">Ion transport</keyword>
<dbReference type="InterPro" id="IPR005864">
    <property type="entry name" value="ATP_synth_F0_bsu_bac"/>
</dbReference>
<evidence type="ECO:0000256" key="5">
    <source>
        <dbReference type="ARBA" id="ARBA00022547"/>
    </source>
</evidence>
<dbReference type="NCBIfam" id="NF004412">
    <property type="entry name" value="PRK05759.1-3"/>
    <property type="match status" value="1"/>
</dbReference>
<evidence type="ECO:0000256" key="8">
    <source>
        <dbReference type="ARBA" id="ARBA00022989"/>
    </source>
</evidence>
<dbReference type="GO" id="GO:0005886">
    <property type="term" value="C:plasma membrane"/>
    <property type="evidence" value="ECO:0007669"/>
    <property type="project" value="UniProtKB-SubCell"/>
</dbReference>
<evidence type="ECO:0000256" key="7">
    <source>
        <dbReference type="ARBA" id="ARBA00022781"/>
    </source>
</evidence>
<evidence type="ECO:0000256" key="12">
    <source>
        <dbReference type="ARBA" id="ARBA00025198"/>
    </source>
</evidence>
<dbReference type="InterPro" id="IPR002146">
    <property type="entry name" value="ATP_synth_b/b'su_bac/chlpt"/>
</dbReference>
<evidence type="ECO:0000256" key="4">
    <source>
        <dbReference type="ARBA" id="ARBA00022475"/>
    </source>
</evidence>
<comment type="subunit">
    <text evidence="13 14">F-type ATPases have 2 components, F(1) - the catalytic core - and F(0) - the membrane proton channel. F(1) has five subunits: alpha(3), beta(3), gamma(1), delta(1), epsilon(1). F(0) has three main subunits: a(1), b(2) and c(10-14). The alpha and beta chains form an alternating ring which encloses part of the gamma chain. F(1) is attached to F(0) by a central stalk formed by the gamma and epsilon chains, while a peripheral stalk is formed by the delta and b chains.</text>
</comment>
<accession>A0A5D0NTT2</accession>
<proteinExistence type="inferred from homology"/>
<keyword evidence="10 14" id="KW-0472">Membrane</keyword>
<name>A0A5D0NTT2_9ACTN</name>
<keyword evidence="7 14" id="KW-0375">Hydrogen ion transport</keyword>
<dbReference type="NCBIfam" id="TIGR01144">
    <property type="entry name" value="ATP_synt_b"/>
    <property type="match status" value="1"/>
</dbReference>
<evidence type="ECO:0000256" key="2">
    <source>
        <dbReference type="ARBA" id="ARBA00005513"/>
    </source>
</evidence>
<dbReference type="Gene3D" id="1.20.5.620">
    <property type="entry name" value="F1F0 ATP synthase subunit B, membrane domain"/>
    <property type="match status" value="1"/>
</dbReference>
<dbReference type="PANTHER" id="PTHR33445:SF1">
    <property type="entry name" value="ATP SYNTHASE SUBUNIT B"/>
    <property type="match status" value="1"/>
</dbReference>
<dbReference type="GO" id="GO:0045259">
    <property type="term" value="C:proton-transporting ATP synthase complex"/>
    <property type="evidence" value="ECO:0007669"/>
    <property type="project" value="UniProtKB-KW"/>
</dbReference>
<comment type="subcellular location">
    <subcellularLocation>
        <location evidence="1 14">Cell membrane</location>
        <topology evidence="1 14">Single-pass membrane protein</topology>
    </subcellularLocation>
</comment>
<keyword evidence="6 14" id="KW-0812">Transmembrane</keyword>
<dbReference type="GO" id="GO:0046961">
    <property type="term" value="F:proton-transporting ATPase activity, rotational mechanism"/>
    <property type="evidence" value="ECO:0007669"/>
    <property type="project" value="TreeGrafter"/>
</dbReference>
<evidence type="ECO:0000256" key="6">
    <source>
        <dbReference type="ARBA" id="ARBA00022692"/>
    </source>
</evidence>
<dbReference type="HAMAP" id="MF_01398">
    <property type="entry name" value="ATP_synth_b_bprime"/>
    <property type="match status" value="1"/>
</dbReference>
<organism evidence="17 18">
    <name type="scientific">Actinomadura chibensis</name>
    <dbReference type="NCBI Taxonomy" id="392828"/>
    <lineage>
        <taxon>Bacteria</taxon>
        <taxon>Bacillati</taxon>
        <taxon>Actinomycetota</taxon>
        <taxon>Actinomycetes</taxon>
        <taxon>Streptosporangiales</taxon>
        <taxon>Thermomonosporaceae</taxon>
        <taxon>Actinomadura</taxon>
    </lineage>
</organism>
<dbReference type="SUPFAM" id="SSF81573">
    <property type="entry name" value="F1F0 ATP synthase subunit B, membrane domain"/>
    <property type="match status" value="1"/>
</dbReference>
<dbReference type="Proteomes" id="UP000323380">
    <property type="component" value="Unassembled WGS sequence"/>
</dbReference>
<keyword evidence="8 14" id="KW-1133">Transmembrane helix</keyword>
<dbReference type="PANTHER" id="PTHR33445">
    <property type="entry name" value="ATP SYNTHASE SUBUNIT B', CHLOROPLASTIC"/>
    <property type="match status" value="1"/>
</dbReference>
<dbReference type="InterPro" id="IPR050059">
    <property type="entry name" value="ATP_synthase_B_chain"/>
</dbReference>
<comment type="caution">
    <text evidence="17">The sequence shown here is derived from an EMBL/GenBank/DDBJ whole genome shotgun (WGS) entry which is preliminary data.</text>
</comment>
<evidence type="ECO:0000256" key="11">
    <source>
        <dbReference type="ARBA" id="ARBA00023310"/>
    </source>
</evidence>
<keyword evidence="5 14" id="KW-0138">CF(0)</keyword>
<evidence type="ECO:0000256" key="10">
    <source>
        <dbReference type="ARBA" id="ARBA00023136"/>
    </source>
</evidence>
<comment type="function">
    <text evidence="12 14">F(1)F(0) ATP synthase produces ATP from ADP in the presence of a proton or sodium gradient. F-type ATPases consist of two structural domains, F(1) containing the extramembraneous catalytic core and F(0) containing the membrane proton channel, linked together by a central stalk and a peripheral stalk. During catalysis, ATP synthesis in the catalytic domain of F(1) is coupled via a rotary mechanism of the central stalk subunits to proton translocation.</text>
</comment>
<feature type="transmembrane region" description="Helical" evidence="14">
    <location>
        <begin position="23"/>
        <end position="42"/>
    </location>
</feature>
<evidence type="ECO:0000256" key="1">
    <source>
        <dbReference type="ARBA" id="ARBA00004162"/>
    </source>
</evidence>
<evidence type="ECO:0000256" key="3">
    <source>
        <dbReference type="ARBA" id="ARBA00022448"/>
    </source>
</evidence>
<dbReference type="InterPro" id="IPR028987">
    <property type="entry name" value="ATP_synth_B-like_membr_sf"/>
</dbReference>
<reference evidence="17 18" key="1">
    <citation type="submission" date="2019-08" db="EMBL/GenBank/DDBJ databases">
        <title>Actinomadura sp. nov. CYP1-5 isolated from mountain soil.</title>
        <authorList>
            <person name="Songsumanus A."/>
            <person name="Kuncharoen N."/>
            <person name="Kudo T."/>
            <person name="Yuki M."/>
            <person name="Igarashi Y."/>
            <person name="Tanasupawat S."/>
        </authorList>
    </citation>
    <scope>NUCLEOTIDE SEQUENCE [LARGE SCALE GENOMIC DNA]</scope>
    <source>
        <strain evidence="17 18">JCM 14158</strain>
    </source>
</reference>
<dbReference type="Pfam" id="PF00430">
    <property type="entry name" value="ATP-synt_B"/>
    <property type="match status" value="1"/>
</dbReference>
<evidence type="ECO:0000256" key="15">
    <source>
        <dbReference type="RuleBase" id="RU003848"/>
    </source>
</evidence>
<keyword evidence="4 14" id="KW-1003">Cell membrane</keyword>
<keyword evidence="16" id="KW-0175">Coiled coil</keyword>
<keyword evidence="18" id="KW-1185">Reference proteome</keyword>
<dbReference type="GO" id="GO:0046933">
    <property type="term" value="F:proton-transporting ATP synthase activity, rotational mechanism"/>
    <property type="evidence" value="ECO:0007669"/>
    <property type="project" value="UniProtKB-UniRule"/>
</dbReference>